<name>A0A4Y2QMD1_ARAVE</name>
<keyword evidence="2" id="KW-1185">Reference proteome</keyword>
<dbReference type="AlphaFoldDB" id="A0A4Y2QMD1"/>
<proteinExistence type="predicted"/>
<protein>
    <submittedName>
        <fullName evidence="1">Uncharacterized protein</fullName>
    </submittedName>
</protein>
<organism evidence="1 2">
    <name type="scientific">Araneus ventricosus</name>
    <name type="common">Orbweaver spider</name>
    <name type="synonym">Epeira ventricosa</name>
    <dbReference type="NCBI Taxonomy" id="182803"/>
    <lineage>
        <taxon>Eukaryota</taxon>
        <taxon>Metazoa</taxon>
        <taxon>Ecdysozoa</taxon>
        <taxon>Arthropoda</taxon>
        <taxon>Chelicerata</taxon>
        <taxon>Arachnida</taxon>
        <taxon>Araneae</taxon>
        <taxon>Araneomorphae</taxon>
        <taxon>Entelegynae</taxon>
        <taxon>Araneoidea</taxon>
        <taxon>Araneidae</taxon>
        <taxon>Araneus</taxon>
    </lineage>
</organism>
<dbReference type="EMBL" id="BGPR01014268">
    <property type="protein sequence ID" value="GBN64482.1"/>
    <property type="molecule type" value="Genomic_DNA"/>
</dbReference>
<evidence type="ECO:0000313" key="2">
    <source>
        <dbReference type="Proteomes" id="UP000499080"/>
    </source>
</evidence>
<comment type="caution">
    <text evidence="1">The sequence shown here is derived from an EMBL/GenBank/DDBJ whole genome shotgun (WGS) entry which is preliminary data.</text>
</comment>
<accession>A0A4Y2QMD1</accession>
<reference evidence="1 2" key="1">
    <citation type="journal article" date="2019" name="Sci. Rep.">
        <title>Orb-weaving spider Araneus ventricosus genome elucidates the spidroin gene catalogue.</title>
        <authorList>
            <person name="Kono N."/>
            <person name="Nakamura H."/>
            <person name="Ohtoshi R."/>
            <person name="Moran D.A.P."/>
            <person name="Shinohara A."/>
            <person name="Yoshida Y."/>
            <person name="Fujiwara M."/>
            <person name="Mori M."/>
            <person name="Tomita M."/>
            <person name="Arakawa K."/>
        </authorList>
    </citation>
    <scope>NUCLEOTIDE SEQUENCE [LARGE SCALE GENOMIC DNA]</scope>
</reference>
<dbReference type="Proteomes" id="UP000499080">
    <property type="component" value="Unassembled WGS sequence"/>
</dbReference>
<sequence>MKIGIDRQRCLNSNEVGFRLEWMAIKMKCDFSRRREITCVGGGKCFGVAARLEKSGRGVEGALSKTWKSLLGGEGEWAGGEVGGIKAAVMHFGFSVNEIHKSIDLMENKQVLGPNGMVLTTCKCPT</sequence>
<evidence type="ECO:0000313" key="1">
    <source>
        <dbReference type="EMBL" id="GBN64482.1"/>
    </source>
</evidence>
<gene>
    <name evidence="1" type="ORF">AVEN_260494_1</name>
</gene>